<gene>
    <name evidence="10" type="ORF">FAJ39_01330</name>
    <name evidence="9" type="ORF">FAJ39_03265</name>
</gene>
<dbReference type="PANTHER" id="PTHR30576:SF0">
    <property type="entry name" value="UNDECAPRENYL-PHOSPHATE N-ACETYLGALACTOSAMINYL 1-PHOSPHATE TRANSFERASE-RELATED"/>
    <property type="match status" value="1"/>
</dbReference>
<protein>
    <submittedName>
        <fullName evidence="9">Sugar transferase</fullName>
    </submittedName>
</protein>
<evidence type="ECO:0000259" key="8">
    <source>
        <dbReference type="Pfam" id="PF02397"/>
    </source>
</evidence>
<dbReference type="InterPro" id="IPR017475">
    <property type="entry name" value="EPS_sugar_tfrase"/>
</dbReference>
<dbReference type="GO" id="GO:0016020">
    <property type="term" value="C:membrane"/>
    <property type="evidence" value="ECO:0007669"/>
    <property type="project" value="UniProtKB-SubCell"/>
</dbReference>
<evidence type="ECO:0000256" key="2">
    <source>
        <dbReference type="ARBA" id="ARBA00006464"/>
    </source>
</evidence>
<evidence type="ECO:0000313" key="10">
    <source>
        <dbReference type="EMBL" id="TII00998.1"/>
    </source>
</evidence>
<feature type="transmembrane region" description="Helical" evidence="7">
    <location>
        <begin position="80"/>
        <end position="102"/>
    </location>
</feature>
<name>A0A4T2GNL0_STRSU</name>
<evidence type="ECO:0000256" key="6">
    <source>
        <dbReference type="ARBA" id="ARBA00023136"/>
    </source>
</evidence>
<organism evidence="9 11">
    <name type="scientific">Streptococcus suis</name>
    <dbReference type="NCBI Taxonomy" id="1307"/>
    <lineage>
        <taxon>Bacteria</taxon>
        <taxon>Bacillati</taxon>
        <taxon>Bacillota</taxon>
        <taxon>Bacilli</taxon>
        <taxon>Lactobacillales</taxon>
        <taxon>Streptococcaceae</taxon>
        <taxon>Streptococcus</taxon>
    </lineage>
</organism>
<dbReference type="InterPro" id="IPR003362">
    <property type="entry name" value="Bact_transf"/>
</dbReference>
<keyword evidence="3 9" id="KW-0808">Transferase</keyword>
<dbReference type="NCBIfam" id="TIGR03025">
    <property type="entry name" value="EPS_sugtrans"/>
    <property type="match status" value="1"/>
</dbReference>
<comment type="caution">
    <text evidence="9">The sequence shown here is derived from an EMBL/GenBank/DDBJ whole genome shotgun (WGS) entry which is preliminary data.</text>
</comment>
<evidence type="ECO:0000256" key="7">
    <source>
        <dbReference type="SAM" id="Phobius"/>
    </source>
</evidence>
<dbReference type="Pfam" id="PF02397">
    <property type="entry name" value="Bac_transf"/>
    <property type="match status" value="1"/>
</dbReference>
<feature type="transmembrane region" description="Helical" evidence="7">
    <location>
        <begin position="48"/>
        <end position="68"/>
    </location>
</feature>
<comment type="subcellular location">
    <subcellularLocation>
        <location evidence="1">Membrane</location>
        <topology evidence="1">Multi-pass membrane protein</topology>
    </subcellularLocation>
</comment>
<evidence type="ECO:0000313" key="9">
    <source>
        <dbReference type="EMBL" id="TII00107.1"/>
    </source>
</evidence>
<evidence type="ECO:0000256" key="3">
    <source>
        <dbReference type="ARBA" id="ARBA00022679"/>
    </source>
</evidence>
<feature type="domain" description="Bacterial sugar transferase" evidence="8">
    <location>
        <begin position="252"/>
        <end position="432"/>
    </location>
</feature>
<dbReference type="PANTHER" id="PTHR30576">
    <property type="entry name" value="COLANIC BIOSYNTHESIS UDP-GLUCOSE LIPID CARRIER TRANSFERASE"/>
    <property type="match status" value="1"/>
</dbReference>
<evidence type="ECO:0000256" key="5">
    <source>
        <dbReference type="ARBA" id="ARBA00022989"/>
    </source>
</evidence>
<evidence type="ECO:0000256" key="4">
    <source>
        <dbReference type="ARBA" id="ARBA00022692"/>
    </source>
</evidence>
<dbReference type="OrthoDB" id="9808602at2"/>
<keyword evidence="6 7" id="KW-0472">Membrane</keyword>
<reference evidence="9 11" key="1">
    <citation type="submission" date="2019-04" db="EMBL/GenBank/DDBJ databases">
        <title>Genome analysis of Streptococcus suis strain WUSS424.</title>
        <authorList>
            <person name="Chen H."/>
            <person name="Gao X."/>
            <person name="Wu Z."/>
        </authorList>
    </citation>
    <scope>NUCLEOTIDE SEQUENCE [LARGE SCALE GENOMIC DNA]</scope>
    <source>
        <strain evidence="9 11">WUSS424</strain>
    </source>
</reference>
<feature type="transmembrane region" description="Helical" evidence="7">
    <location>
        <begin position="108"/>
        <end position="130"/>
    </location>
</feature>
<comment type="similarity">
    <text evidence="2">Belongs to the bacterial sugar transferase family.</text>
</comment>
<keyword evidence="5 7" id="KW-1133">Transmembrane helix</keyword>
<sequence>MIEKNSFWSNIIFIIEAMLMLVGVYIALNPEHTLSLSTHGMEEFLPVIPWLIVTYVFINNIFDTNIYYNQTRSNIIFNTFIVQLLFSFILCIICTIYIDHFFFDLDFIIYYFIIGTSIALVIHLGIFAYFTKIASPKRVLIIGRPKAVFSALDNFDYSVQPLHQITHLVIGNYFNNLKNIIEEIDVIYIAGVMDAGVSQELYNYLIRKDKTIYLASTIENSISLNAHLLNISDESIIQVSPYYLTREQYAVKRIMDILVSLCMLLLLSPVLLATVIAIKLESKGPAFYRQERVTLGNKVFWILKFRSMVSDAEAKTGPVLAQKNDSRITKVGKFIRATRIDEIPQLINVLKGEMSLVGPRPERPNFVKEFTEINPFYSLRHNVRAGITGYAQVYGKYTSDFESKLKFDLLYVKRYTLLLDIKLFLKTILIVFDKMSSQGQSDGSGNIPKNGVNGEIQILK</sequence>
<dbReference type="GO" id="GO:0016780">
    <property type="term" value="F:phosphotransferase activity, for other substituted phosphate groups"/>
    <property type="evidence" value="ECO:0007669"/>
    <property type="project" value="TreeGrafter"/>
</dbReference>
<keyword evidence="4 7" id="KW-0812">Transmembrane</keyword>
<evidence type="ECO:0000256" key="1">
    <source>
        <dbReference type="ARBA" id="ARBA00004141"/>
    </source>
</evidence>
<evidence type="ECO:0000313" key="11">
    <source>
        <dbReference type="Proteomes" id="UP000305165"/>
    </source>
</evidence>
<dbReference type="EMBL" id="SSXO01000001">
    <property type="protein sequence ID" value="TII00998.1"/>
    <property type="molecule type" value="Genomic_DNA"/>
</dbReference>
<accession>A0A4T2GNL0</accession>
<dbReference type="Proteomes" id="UP000305165">
    <property type="component" value="Unassembled WGS sequence"/>
</dbReference>
<dbReference type="EMBL" id="SSXO01000002">
    <property type="protein sequence ID" value="TII00107.1"/>
    <property type="molecule type" value="Genomic_DNA"/>
</dbReference>
<feature type="transmembrane region" description="Helical" evidence="7">
    <location>
        <begin position="257"/>
        <end position="278"/>
    </location>
</feature>
<proteinExistence type="inferred from homology"/>
<dbReference type="AlphaFoldDB" id="A0A4T2GNL0"/>
<feature type="transmembrane region" description="Helical" evidence="7">
    <location>
        <begin position="7"/>
        <end position="28"/>
    </location>
</feature>